<dbReference type="Pfam" id="PF00326">
    <property type="entry name" value="Peptidase_S9"/>
    <property type="match status" value="1"/>
</dbReference>
<name>A0A6I6JV43_9BACT</name>
<dbReference type="Pfam" id="PF00930">
    <property type="entry name" value="DPPIV_N"/>
    <property type="match status" value="1"/>
</dbReference>
<dbReference type="AlphaFoldDB" id="A0A6I6JV43"/>
<dbReference type="Gene3D" id="2.140.10.30">
    <property type="entry name" value="Dipeptidylpeptidase IV, N-terminal domain"/>
    <property type="match status" value="1"/>
</dbReference>
<feature type="domain" description="Dipeptidylpeptidase IV N-terminal" evidence="3">
    <location>
        <begin position="141"/>
        <end position="460"/>
    </location>
</feature>
<dbReference type="InterPro" id="IPR029058">
    <property type="entry name" value="AB_hydrolase_fold"/>
</dbReference>
<reference evidence="4 5" key="1">
    <citation type="submission" date="2019-11" db="EMBL/GenBank/DDBJ databases">
        <authorList>
            <person name="Zheng R.K."/>
            <person name="Sun C.M."/>
        </authorList>
    </citation>
    <scope>NUCLEOTIDE SEQUENCE [LARGE SCALE GENOMIC DNA]</scope>
    <source>
        <strain evidence="4 5">WC007</strain>
    </source>
</reference>
<evidence type="ECO:0000313" key="4">
    <source>
        <dbReference type="EMBL" id="QGY44012.1"/>
    </source>
</evidence>
<dbReference type="GO" id="GO:0006508">
    <property type="term" value="P:proteolysis"/>
    <property type="evidence" value="ECO:0007669"/>
    <property type="project" value="InterPro"/>
</dbReference>
<feature type="domain" description="Peptidase S9 prolyl oligopeptidase catalytic" evidence="2">
    <location>
        <begin position="553"/>
        <end position="740"/>
    </location>
</feature>
<dbReference type="SUPFAM" id="SSF82171">
    <property type="entry name" value="DPP6 N-terminal domain-like"/>
    <property type="match status" value="1"/>
</dbReference>
<proteinExistence type="predicted"/>
<evidence type="ECO:0000259" key="3">
    <source>
        <dbReference type="Pfam" id="PF00930"/>
    </source>
</evidence>
<feature type="signal peptide" evidence="1">
    <location>
        <begin position="1"/>
        <end position="19"/>
    </location>
</feature>
<dbReference type="Proteomes" id="UP000428260">
    <property type="component" value="Chromosome"/>
</dbReference>
<protein>
    <submittedName>
        <fullName evidence="4">Prolyl oligopeptidase family serine peptidase</fullName>
    </submittedName>
</protein>
<dbReference type="Gene3D" id="3.40.50.1820">
    <property type="entry name" value="alpha/beta hydrolase"/>
    <property type="match status" value="1"/>
</dbReference>
<keyword evidence="1" id="KW-0732">Signal</keyword>
<accession>A0A6I6JV43</accession>
<organism evidence="4 5">
    <name type="scientific">Maribellus comscasis</name>
    <dbReference type="NCBI Taxonomy" id="2681766"/>
    <lineage>
        <taxon>Bacteria</taxon>
        <taxon>Pseudomonadati</taxon>
        <taxon>Bacteroidota</taxon>
        <taxon>Bacteroidia</taxon>
        <taxon>Marinilabiliales</taxon>
        <taxon>Prolixibacteraceae</taxon>
        <taxon>Maribellus</taxon>
    </lineage>
</organism>
<dbReference type="InterPro" id="IPR001375">
    <property type="entry name" value="Peptidase_S9_cat"/>
</dbReference>
<dbReference type="InterPro" id="IPR002469">
    <property type="entry name" value="Peptidase_S9B_N"/>
</dbReference>
<dbReference type="EMBL" id="CP046401">
    <property type="protein sequence ID" value="QGY44012.1"/>
    <property type="molecule type" value="Genomic_DNA"/>
</dbReference>
<dbReference type="InterPro" id="IPR050278">
    <property type="entry name" value="Serine_Prot_S9B/DPPIV"/>
</dbReference>
<dbReference type="SUPFAM" id="SSF53474">
    <property type="entry name" value="alpha/beta-Hydrolases"/>
    <property type="match status" value="1"/>
</dbReference>
<evidence type="ECO:0000259" key="2">
    <source>
        <dbReference type="Pfam" id="PF00326"/>
    </source>
</evidence>
<evidence type="ECO:0000256" key="1">
    <source>
        <dbReference type="SAM" id="SignalP"/>
    </source>
</evidence>
<evidence type="ECO:0000313" key="5">
    <source>
        <dbReference type="Proteomes" id="UP000428260"/>
    </source>
</evidence>
<dbReference type="KEGG" id="mcos:GM418_10190"/>
<sequence length="755" mass="87284">MKRLTVLLLLTGLSLFSVSQNMLERYQKAEKFLPKNISNLTRNVNLNINEVKGTSDFWYKLQTEKGERYYYFDGENIQSEEAFDHSKLAASLSEFITKQVNPDSLNIEQLVFIPGENKIEFSFDTLLFETDLLNYSTSKREKEKPTPKNQSISPNKKWIVEVRKFNLFLTNTETGDEIQLTDDGVEKYEYATPLSWYKMVDESKGDKYDPSISVRWTEDSKKFVTMRLDRRKVGKLFLYQSLPDSGFRAKVWSYERALPGEPAIMEEYYIFDVDSLSKVKVDVEPFADFTASIFPTWQNENKELYFARFKRGYQSIELFRVNAETGEAITLLTDSAKTMIETQTVICKWTEDESQFFWTSERDGWNHIYRYDRDGNFLNQVTKGNFAVRGIEKIDNENQLIYFVAGSLEENVDPYYRNLYVTNFEGNFLTLLTNDKTDHQIRIPEKGDYFVDSYSRVDRPTDHVVRSVESGEIIYRLASASLDPLFAKGWKFPEPFKVKARDGETDIYGLIFYPTNFDSAKTYPVLDATYSGPQAVRTPKTFSRGYNNYDVSIAELGFIVVTIDGLGTAWRSKAFHDFSYKNLGDIGAEDHIAGLKQLAETRPWMDLNRVGIYGHSAGGYDAAHALLTHPEFYKVAVSSAGNHDHRIAKAWWPEQYMGMPGKHYDEQSNFNLAGNLEGKLLLIHGDMDNNVNTASSLRMAAELIKHNKDFELLIIPNRNHGLADHPYFIRKRWDYFIKNLAGEKPPEEYEIKTYK</sequence>
<feature type="chain" id="PRO_5026157342" evidence="1">
    <location>
        <begin position="20"/>
        <end position="755"/>
    </location>
</feature>
<dbReference type="PANTHER" id="PTHR11731">
    <property type="entry name" value="PROTEASE FAMILY S9B,C DIPEPTIDYL-PEPTIDASE IV-RELATED"/>
    <property type="match status" value="1"/>
</dbReference>
<gene>
    <name evidence="4" type="ORF">GM418_10190</name>
</gene>
<dbReference type="PANTHER" id="PTHR11731:SF118">
    <property type="entry name" value="BLR1971 PROTEIN"/>
    <property type="match status" value="1"/>
</dbReference>
<dbReference type="GO" id="GO:0008236">
    <property type="term" value="F:serine-type peptidase activity"/>
    <property type="evidence" value="ECO:0007669"/>
    <property type="project" value="InterPro"/>
</dbReference>
<dbReference type="RefSeq" id="WP_158865709.1">
    <property type="nucleotide sequence ID" value="NZ_CP046401.1"/>
</dbReference>
<keyword evidence="5" id="KW-1185">Reference proteome</keyword>